<keyword evidence="15" id="KW-0449">Lipoprotein</keyword>
<protein>
    <recommendedName>
        <fullName evidence="19">PPM-type phosphatase domain-containing protein</fullName>
    </recommendedName>
</protein>
<reference evidence="20 21" key="1">
    <citation type="journal article" date="2007" name="Science">
        <title>Sea anemone genome reveals ancestral eumetazoan gene repertoire and genomic organization.</title>
        <authorList>
            <person name="Putnam N.H."/>
            <person name="Srivastava M."/>
            <person name="Hellsten U."/>
            <person name="Dirks B."/>
            <person name="Chapman J."/>
            <person name="Salamov A."/>
            <person name="Terry A."/>
            <person name="Shapiro H."/>
            <person name="Lindquist E."/>
            <person name="Kapitonov V.V."/>
            <person name="Jurka J."/>
            <person name="Genikhovich G."/>
            <person name="Grigoriev I.V."/>
            <person name="Lucas S.M."/>
            <person name="Steele R.E."/>
            <person name="Finnerty J.R."/>
            <person name="Technau U."/>
            <person name="Martindale M.Q."/>
            <person name="Rokhsar D.S."/>
        </authorList>
    </citation>
    <scope>NUCLEOTIDE SEQUENCE [LARGE SCALE GENOMIC DNA]</scope>
    <source>
        <strain evidence="21">CH2 X CH6</strain>
    </source>
</reference>
<dbReference type="InterPro" id="IPR000222">
    <property type="entry name" value="PP2C_BS"/>
</dbReference>
<keyword evidence="9" id="KW-0479">Metal-binding</keyword>
<name>A7SJS2_NEMVE</name>
<accession>A7SJS2</accession>
<evidence type="ECO:0000256" key="14">
    <source>
        <dbReference type="ARBA" id="ARBA00023211"/>
    </source>
</evidence>
<dbReference type="SMART" id="SM00332">
    <property type="entry name" value="PP2Cc"/>
    <property type="match status" value="1"/>
</dbReference>
<feature type="region of interest" description="Disordered" evidence="18">
    <location>
        <begin position="1"/>
        <end position="20"/>
    </location>
</feature>
<dbReference type="SUPFAM" id="SSF81606">
    <property type="entry name" value="PP2C-like"/>
    <property type="match status" value="1"/>
</dbReference>
<dbReference type="Pfam" id="PF00481">
    <property type="entry name" value="PP2C"/>
    <property type="match status" value="1"/>
</dbReference>
<evidence type="ECO:0000256" key="10">
    <source>
        <dbReference type="ARBA" id="ARBA00022801"/>
    </source>
</evidence>
<keyword evidence="14" id="KW-0464">Manganese</keyword>
<dbReference type="KEGG" id="nve:5507464"/>
<dbReference type="PhylomeDB" id="A7SJS2"/>
<feature type="coiled-coil region" evidence="17">
    <location>
        <begin position="305"/>
        <end position="332"/>
    </location>
</feature>
<dbReference type="eggNOG" id="KOG0697">
    <property type="taxonomic scope" value="Eukaryota"/>
</dbReference>
<evidence type="ECO:0000256" key="1">
    <source>
        <dbReference type="ARBA" id="ARBA00001936"/>
    </source>
</evidence>
<dbReference type="Pfam" id="PF07830">
    <property type="entry name" value="PP2C_C"/>
    <property type="match status" value="1"/>
</dbReference>
<comment type="subcellular location">
    <subcellularLocation>
        <location evidence="3">Cytoplasm</location>
        <location evidence="3">Cytosol</location>
    </subcellularLocation>
    <subcellularLocation>
        <location evidence="4">Membrane</location>
        <topology evidence="4">Lipid-anchor</topology>
    </subcellularLocation>
</comment>
<evidence type="ECO:0000259" key="19">
    <source>
        <dbReference type="PROSITE" id="PS51746"/>
    </source>
</evidence>
<dbReference type="OrthoDB" id="10264738at2759"/>
<dbReference type="Proteomes" id="UP000001593">
    <property type="component" value="Unassembled WGS sequence"/>
</dbReference>
<evidence type="ECO:0000256" key="11">
    <source>
        <dbReference type="ARBA" id="ARBA00022842"/>
    </source>
</evidence>
<keyword evidence="17" id="KW-0175">Coiled coil</keyword>
<evidence type="ECO:0000256" key="7">
    <source>
        <dbReference type="ARBA" id="ARBA00022553"/>
    </source>
</evidence>
<evidence type="ECO:0000256" key="15">
    <source>
        <dbReference type="ARBA" id="ARBA00023288"/>
    </source>
</evidence>
<dbReference type="PROSITE" id="PS01032">
    <property type="entry name" value="PPM_1"/>
    <property type="match status" value="1"/>
</dbReference>
<sequence length="358" mass="39254">MGAFLDKPRTEKETKTGEGNGLRYGLAAMQGWRVEMEDAHTAVIGLSDHLKDWSFFAVFDGHAGENVSKYCSSNLHETLLKHQSFEAAIKESSDSPDLDQLRSGLRDAFLELDSTMQKLPKWSSGEDKSGSTAIALLVTPKYYIFANCGDSRGILSHNGEVIYNTVDHKPGNPDEKTRIENAGGSVMIQRVNGALAVSRALGDFEYKLDSSLHATKQLVSPEPDIFFQSRSDQDEFIVLACDGVWDVMTNDEVGAFVRSRLQITDDLQRVSCELLDTCLTKGSRDNMSVIIISLPGSPKVTDEAIKNEQKVEAELEAKLEALLEEETNLAEVDVSYAMQSLSQEEIQGLPPGGGLASK</sequence>
<dbReference type="InterPro" id="IPR036580">
    <property type="entry name" value="PP2C_C_sf"/>
</dbReference>
<keyword evidence="10 16" id="KW-0378">Hydrolase</keyword>
<dbReference type="GO" id="GO:0016020">
    <property type="term" value="C:membrane"/>
    <property type="evidence" value="ECO:0007669"/>
    <property type="project" value="UniProtKB-SubCell"/>
</dbReference>
<dbReference type="GO" id="GO:0030145">
    <property type="term" value="F:manganese ion binding"/>
    <property type="evidence" value="ECO:0007669"/>
    <property type="project" value="InterPro"/>
</dbReference>
<evidence type="ECO:0000256" key="6">
    <source>
        <dbReference type="ARBA" id="ARBA00022490"/>
    </source>
</evidence>
<comment type="cofactor">
    <cofactor evidence="1">
        <name>Mn(2+)</name>
        <dbReference type="ChEBI" id="CHEBI:29035"/>
    </cofactor>
</comment>
<gene>
    <name evidence="20" type="ORF">NEMVEDRAFT_v1g213347</name>
</gene>
<keyword evidence="12 16" id="KW-0904">Protein phosphatase</keyword>
<dbReference type="InterPro" id="IPR015655">
    <property type="entry name" value="PP2C"/>
</dbReference>
<dbReference type="CDD" id="cd00143">
    <property type="entry name" value="PP2Cc"/>
    <property type="match status" value="1"/>
</dbReference>
<evidence type="ECO:0000256" key="4">
    <source>
        <dbReference type="ARBA" id="ARBA00004635"/>
    </source>
</evidence>
<evidence type="ECO:0000256" key="18">
    <source>
        <dbReference type="SAM" id="MobiDB-lite"/>
    </source>
</evidence>
<keyword evidence="7" id="KW-0597">Phosphoprotein</keyword>
<keyword evidence="21" id="KW-1185">Reference proteome</keyword>
<evidence type="ECO:0000256" key="3">
    <source>
        <dbReference type="ARBA" id="ARBA00004514"/>
    </source>
</evidence>
<evidence type="ECO:0000313" key="21">
    <source>
        <dbReference type="Proteomes" id="UP000001593"/>
    </source>
</evidence>
<dbReference type="HOGENOM" id="CLU_013173_4_0_1"/>
<dbReference type="Gene3D" id="1.10.10.430">
    <property type="entry name" value="Phosphatase 2C, C-terminal domain suprefamily"/>
    <property type="match status" value="1"/>
</dbReference>
<evidence type="ECO:0000256" key="17">
    <source>
        <dbReference type="SAM" id="Coils"/>
    </source>
</evidence>
<dbReference type="GO" id="GO:0005829">
    <property type="term" value="C:cytosol"/>
    <property type="evidence" value="ECO:0000318"/>
    <property type="project" value="GO_Central"/>
</dbReference>
<dbReference type="GO" id="GO:1902531">
    <property type="term" value="P:regulation of intracellular signal transduction"/>
    <property type="evidence" value="ECO:0000318"/>
    <property type="project" value="GO_Central"/>
</dbReference>
<dbReference type="EMBL" id="DS469680">
    <property type="protein sequence ID" value="EDO36040.1"/>
    <property type="molecule type" value="Genomic_DNA"/>
</dbReference>
<feature type="domain" description="PPM-type phosphatase" evidence="19">
    <location>
        <begin position="23"/>
        <end position="294"/>
    </location>
</feature>
<keyword evidence="13" id="KW-0472">Membrane</keyword>
<proteinExistence type="inferred from homology"/>
<dbReference type="PANTHER" id="PTHR47992">
    <property type="entry name" value="PROTEIN PHOSPHATASE"/>
    <property type="match status" value="1"/>
</dbReference>
<evidence type="ECO:0000256" key="16">
    <source>
        <dbReference type="RuleBase" id="RU003465"/>
    </source>
</evidence>
<dbReference type="InParanoid" id="A7SJS2"/>
<dbReference type="GO" id="GO:0000287">
    <property type="term" value="F:magnesium ion binding"/>
    <property type="evidence" value="ECO:0007669"/>
    <property type="project" value="InterPro"/>
</dbReference>
<dbReference type="InterPro" id="IPR001932">
    <property type="entry name" value="PPM-type_phosphatase-like_dom"/>
</dbReference>
<evidence type="ECO:0000256" key="12">
    <source>
        <dbReference type="ARBA" id="ARBA00022912"/>
    </source>
</evidence>
<keyword evidence="11" id="KW-0460">Magnesium</keyword>
<dbReference type="PROSITE" id="PS51746">
    <property type="entry name" value="PPM_2"/>
    <property type="match status" value="1"/>
</dbReference>
<evidence type="ECO:0000313" key="20">
    <source>
        <dbReference type="EMBL" id="EDO36040.1"/>
    </source>
</evidence>
<dbReference type="InterPro" id="IPR012911">
    <property type="entry name" value="PP2C_C"/>
</dbReference>
<dbReference type="STRING" id="45351.A7SJS2"/>
<evidence type="ECO:0000256" key="5">
    <source>
        <dbReference type="ARBA" id="ARBA00006702"/>
    </source>
</evidence>
<feature type="compositionally biased region" description="Basic and acidic residues" evidence="18">
    <location>
        <begin position="1"/>
        <end position="16"/>
    </location>
</feature>
<dbReference type="AlphaFoldDB" id="A7SJS2"/>
<dbReference type="FunFam" id="3.60.40.10:FF:000001">
    <property type="entry name" value="protein phosphatase 1B isoform X1"/>
    <property type="match status" value="1"/>
</dbReference>
<comment type="cofactor">
    <cofactor evidence="2">
        <name>Mg(2+)</name>
        <dbReference type="ChEBI" id="CHEBI:18420"/>
    </cofactor>
</comment>
<keyword evidence="6" id="KW-0963">Cytoplasm</keyword>
<dbReference type="GO" id="GO:0005634">
    <property type="term" value="C:nucleus"/>
    <property type="evidence" value="ECO:0000318"/>
    <property type="project" value="GO_Central"/>
</dbReference>
<comment type="similarity">
    <text evidence="5 16">Belongs to the PP2C family.</text>
</comment>
<dbReference type="OMA" id="MQGYRMT"/>
<evidence type="ECO:0000256" key="13">
    <source>
        <dbReference type="ARBA" id="ARBA00023136"/>
    </source>
</evidence>
<evidence type="ECO:0000256" key="2">
    <source>
        <dbReference type="ARBA" id="ARBA00001946"/>
    </source>
</evidence>
<dbReference type="GO" id="GO:0004722">
    <property type="term" value="F:protein serine/threonine phosphatase activity"/>
    <property type="evidence" value="ECO:0000318"/>
    <property type="project" value="GO_Central"/>
</dbReference>
<evidence type="ECO:0000256" key="8">
    <source>
        <dbReference type="ARBA" id="ARBA00022707"/>
    </source>
</evidence>
<dbReference type="InterPro" id="IPR036457">
    <property type="entry name" value="PPM-type-like_dom_sf"/>
</dbReference>
<dbReference type="Gene3D" id="3.60.40.10">
    <property type="entry name" value="PPM-type phosphatase domain"/>
    <property type="match status" value="1"/>
</dbReference>
<organism evidence="20 21">
    <name type="scientific">Nematostella vectensis</name>
    <name type="common">Starlet sea anemone</name>
    <dbReference type="NCBI Taxonomy" id="45351"/>
    <lineage>
        <taxon>Eukaryota</taxon>
        <taxon>Metazoa</taxon>
        <taxon>Cnidaria</taxon>
        <taxon>Anthozoa</taxon>
        <taxon>Hexacorallia</taxon>
        <taxon>Actiniaria</taxon>
        <taxon>Edwardsiidae</taxon>
        <taxon>Nematostella</taxon>
    </lineage>
</organism>
<evidence type="ECO:0000256" key="9">
    <source>
        <dbReference type="ARBA" id="ARBA00022723"/>
    </source>
</evidence>
<keyword evidence="8" id="KW-0519">Myristate</keyword>
<dbReference type="SUPFAM" id="SSF81601">
    <property type="entry name" value="Protein serine/threonine phosphatase 2C, C-terminal domain"/>
    <property type="match status" value="1"/>
</dbReference>